<sequence>MNFSFDNLVIHSESIKERSIRVRSKFKKEWVEAVDEFSKFYVSLETSPKSTLRNVKLLLSTRFFNHVFSSLTLAEAGLLADAIVCERSSIETLAGYKLVCVAPDHANKYNTDKFPKPVEVRKKLESLGFTEEVENIRGVYKSASGITHLNRDHERFSMDWENENTGVLNIGGAYDQTDIEHMIWFLPKLIHWYLMPIKKNG</sequence>
<accession>A0ABX1I686</accession>
<dbReference type="Proteomes" id="UP000740754">
    <property type="component" value="Unassembled WGS sequence"/>
</dbReference>
<dbReference type="EMBL" id="JAAXKX010000001">
    <property type="protein sequence ID" value="NKN31915.1"/>
    <property type="molecule type" value="Genomic_DNA"/>
</dbReference>
<protein>
    <submittedName>
        <fullName evidence="1">Uncharacterized protein</fullName>
    </submittedName>
</protein>
<keyword evidence="2" id="KW-1185">Reference proteome</keyword>
<gene>
    <name evidence="1" type="ORF">HF203_01565</name>
</gene>
<organism evidence="1 2">
    <name type="scientific">Marichromatium bheemlicum</name>
    <dbReference type="NCBI Taxonomy" id="365339"/>
    <lineage>
        <taxon>Bacteria</taxon>
        <taxon>Pseudomonadati</taxon>
        <taxon>Pseudomonadota</taxon>
        <taxon>Gammaproteobacteria</taxon>
        <taxon>Chromatiales</taxon>
        <taxon>Chromatiaceae</taxon>
        <taxon>Marichromatium</taxon>
    </lineage>
</organism>
<dbReference type="RefSeq" id="WP_168665881.1">
    <property type="nucleotide sequence ID" value="NZ_JAAXKX010000001.1"/>
</dbReference>
<name>A0ABX1I686_9GAMM</name>
<proteinExistence type="predicted"/>
<reference evidence="1 2" key="1">
    <citation type="submission" date="2020-04" db="EMBL/GenBank/DDBJ databases">
        <title>Draft Whole-Genome sequence of Marichromatium bheemlicum DSM 18632, type strain.</title>
        <authorList>
            <person name="Kyndt J.A."/>
            <person name="Meyer T.E."/>
        </authorList>
    </citation>
    <scope>NUCLEOTIDE SEQUENCE [LARGE SCALE GENOMIC DNA]</scope>
    <source>
        <strain evidence="1 2">DSM 18632</strain>
    </source>
</reference>
<evidence type="ECO:0000313" key="1">
    <source>
        <dbReference type="EMBL" id="NKN31915.1"/>
    </source>
</evidence>
<evidence type="ECO:0000313" key="2">
    <source>
        <dbReference type="Proteomes" id="UP000740754"/>
    </source>
</evidence>
<comment type="caution">
    <text evidence="1">The sequence shown here is derived from an EMBL/GenBank/DDBJ whole genome shotgun (WGS) entry which is preliminary data.</text>
</comment>